<dbReference type="AlphaFoldDB" id="X1CJL3"/>
<name>X1CJL3_9ZZZZ</name>
<proteinExistence type="predicted"/>
<sequence length="66" mass="7393">MASNTRGKLKENFEGIHRNLDWVKHHCQKSIDIIDSKHPSLTKAVKALAESVDTLDECAQGIYSTL</sequence>
<organism evidence="1">
    <name type="scientific">marine sediment metagenome</name>
    <dbReference type="NCBI Taxonomy" id="412755"/>
    <lineage>
        <taxon>unclassified sequences</taxon>
        <taxon>metagenomes</taxon>
        <taxon>ecological metagenomes</taxon>
    </lineage>
</organism>
<evidence type="ECO:0000313" key="1">
    <source>
        <dbReference type="EMBL" id="GAG96423.1"/>
    </source>
</evidence>
<gene>
    <name evidence="1" type="ORF">S01H4_41079</name>
</gene>
<protein>
    <submittedName>
        <fullName evidence="1">Uncharacterized protein</fullName>
    </submittedName>
</protein>
<comment type="caution">
    <text evidence="1">The sequence shown here is derived from an EMBL/GenBank/DDBJ whole genome shotgun (WGS) entry which is preliminary data.</text>
</comment>
<dbReference type="EMBL" id="BART01022443">
    <property type="protein sequence ID" value="GAG96423.1"/>
    <property type="molecule type" value="Genomic_DNA"/>
</dbReference>
<reference evidence="1" key="1">
    <citation type="journal article" date="2014" name="Front. Microbiol.">
        <title>High frequency of phylogenetically diverse reductive dehalogenase-homologous genes in deep subseafloor sedimentary metagenomes.</title>
        <authorList>
            <person name="Kawai M."/>
            <person name="Futagami T."/>
            <person name="Toyoda A."/>
            <person name="Takaki Y."/>
            <person name="Nishi S."/>
            <person name="Hori S."/>
            <person name="Arai W."/>
            <person name="Tsubouchi T."/>
            <person name="Morono Y."/>
            <person name="Uchiyama I."/>
            <person name="Ito T."/>
            <person name="Fujiyama A."/>
            <person name="Inagaki F."/>
            <person name="Takami H."/>
        </authorList>
    </citation>
    <scope>NUCLEOTIDE SEQUENCE</scope>
    <source>
        <strain evidence="1">Expedition CK06-06</strain>
    </source>
</reference>
<accession>X1CJL3</accession>